<accession>A0AAN6RQ17</accession>
<feature type="non-terminal residue" evidence="4">
    <location>
        <position position="1"/>
    </location>
</feature>
<evidence type="ECO:0000256" key="1">
    <source>
        <dbReference type="ARBA" id="ARBA00022737"/>
    </source>
</evidence>
<feature type="repeat" description="ANK" evidence="3">
    <location>
        <begin position="198"/>
        <end position="226"/>
    </location>
</feature>
<dbReference type="Proteomes" id="UP001303889">
    <property type="component" value="Unassembled WGS sequence"/>
</dbReference>
<dbReference type="AlphaFoldDB" id="A0AAN6RQ17"/>
<reference evidence="4" key="2">
    <citation type="submission" date="2023-05" db="EMBL/GenBank/DDBJ databases">
        <authorList>
            <consortium name="Lawrence Berkeley National Laboratory"/>
            <person name="Steindorff A."/>
            <person name="Hensen N."/>
            <person name="Bonometti L."/>
            <person name="Westerberg I."/>
            <person name="Brannstrom I.O."/>
            <person name="Guillou S."/>
            <person name="Cros-Aarteil S."/>
            <person name="Calhoun S."/>
            <person name="Haridas S."/>
            <person name="Kuo A."/>
            <person name="Mondo S."/>
            <person name="Pangilinan J."/>
            <person name="Riley R."/>
            <person name="Labutti K."/>
            <person name="Andreopoulos B."/>
            <person name="Lipzen A."/>
            <person name="Chen C."/>
            <person name="Yanf M."/>
            <person name="Daum C."/>
            <person name="Ng V."/>
            <person name="Clum A."/>
            <person name="Ohm R."/>
            <person name="Martin F."/>
            <person name="Silar P."/>
            <person name="Natvig D."/>
            <person name="Lalanne C."/>
            <person name="Gautier V."/>
            <person name="Ament-Velasquez S.L."/>
            <person name="Kruys A."/>
            <person name="Hutchinson M.I."/>
            <person name="Powell A.J."/>
            <person name="Barry K."/>
            <person name="Miller A.N."/>
            <person name="Grigoriev I.V."/>
            <person name="Debuchy R."/>
            <person name="Gladieux P."/>
            <person name="Thoren M.H."/>
            <person name="Johannesson H."/>
        </authorList>
    </citation>
    <scope>NUCLEOTIDE SEQUENCE</scope>
    <source>
        <strain evidence="4">CBS 103.79</strain>
    </source>
</reference>
<sequence>DAIEILLERGANVNQVGGTHGCALIYAILKRKCNPDNNLVQRLLDAGADVNIQCGMYGCPVAESPRPNNLHLVEKLLYLGADVNAAAGTHGSPLILAVREGDIDVFRLLLARDANTNALYKSPLRSAIERPFRSALEVVAEISADTMFNELLENGADAAVNDSAAVVACARAGNTAGVIALLDRGANIHIQQGVPGKALHEAARECQLGTVKLLLERGVDVNSTGGKHGNALIAALSNPDHYGENLVASLLLDAGAGVNSPPSEKYTSPLHSAIYNQHFGVAQRLIDDGADVNAHDPRFGTALTAAYFHGMVDMMKRLVEMGAEPSLAGRKYGLVVGSSIAH</sequence>
<dbReference type="Pfam" id="PF00023">
    <property type="entry name" value="Ank"/>
    <property type="match status" value="1"/>
</dbReference>
<dbReference type="InterPro" id="IPR002110">
    <property type="entry name" value="Ankyrin_rpt"/>
</dbReference>
<comment type="caution">
    <text evidence="4">The sequence shown here is derived from an EMBL/GenBank/DDBJ whole genome shotgun (WGS) entry which is preliminary data.</text>
</comment>
<feature type="repeat" description="ANK" evidence="3">
    <location>
        <begin position="89"/>
        <end position="121"/>
    </location>
</feature>
<dbReference type="Pfam" id="PF12796">
    <property type="entry name" value="Ank_2"/>
    <property type="match status" value="1"/>
</dbReference>
<name>A0AAN6RQ17_9PEZI</name>
<reference evidence="4" key="1">
    <citation type="journal article" date="2023" name="Mol. Phylogenet. Evol.">
        <title>Genome-scale phylogeny and comparative genomics of the fungal order Sordariales.</title>
        <authorList>
            <person name="Hensen N."/>
            <person name="Bonometti L."/>
            <person name="Westerberg I."/>
            <person name="Brannstrom I.O."/>
            <person name="Guillou S."/>
            <person name="Cros-Aarteil S."/>
            <person name="Calhoun S."/>
            <person name="Haridas S."/>
            <person name="Kuo A."/>
            <person name="Mondo S."/>
            <person name="Pangilinan J."/>
            <person name="Riley R."/>
            <person name="LaButti K."/>
            <person name="Andreopoulos B."/>
            <person name="Lipzen A."/>
            <person name="Chen C."/>
            <person name="Yan M."/>
            <person name="Daum C."/>
            <person name="Ng V."/>
            <person name="Clum A."/>
            <person name="Steindorff A."/>
            <person name="Ohm R.A."/>
            <person name="Martin F."/>
            <person name="Silar P."/>
            <person name="Natvig D.O."/>
            <person name="Lalanne C."/>
            <person name="Gautier V."/>
            <person name="Ament-Velasquez S.L."/>
            <person name="Kruys A."/>
            <person name="Hutchinson M.I."/>
            <person name="Powell A.J."/>
            <person name="Barry K."/>
            <person name="Miller A.N."/>
            <person name="Grigoriev I.V."/>
            <person name="Debuchy R."/>
            <person name="Gladieux P."/>
            <person name="Hiltunen Thoren M."/>
            <person name="Johannesson H."/>
        </authorList>
    </citation>
    <scope>NUCLEOTIDE SEQUENCE</scope>
    <source>
        <strain evidence="4">CBS 103.79</strain>
    </source>
</reference>
<dbReference type="PANTHER" id="PTHR24198">
    <property type="entry name" value="ANKYRIN REPEAT AND PROTEIN KINASE DOMAIN-CONTAINING PROTEIN"/>
    <property type="match status" value="1"/>
</dbReference>
<keyword evidence="1" id="KW-0677">Repeat</keyword>
<keyword evidence="5" id="KW-1185">Reference proteome</keyword>
<evidence type="ECO:0000256" key="3">
    <source>
        <dbReference type="PROSITE-ProRule" id="PRU00023"/>
    </source>
</evidence>
<protein>
    <submittedName>
        <fullName evidence="4">Ankyrin repeat-containing domain protein</fullName>
    </submittedName>
</protein>
<evidence type="ECO:0000313" key="4">
    <source>
        <dbReference type="EMBL" id="KAK3899207.1"/>
    </source>
</evidence>
<dbReference type="PROSITE" id="PS50088">
    <property type="entry name" value="ANK_REPEAT"/>
    <property type="match status" value="3"/>
</dbReference>
<dbReference type="SMART" id="SM00248">
    <property type="entry name" value="ANK"/>
    <property type="match status" value="8"/>
</dbReference>
<dbReference type="InterPro" id="IPR036770">
    <property type="entry name" value="Ankyrin_rpt-contain_sf"/>
</dbReference>
<keyword evidence="2 3" id="KW-0040">ANK repeat</keyword>
<feature type="repeat" description="ANK" evidence="3">
    <location>
        <begin position="265"/>
        <end position="297"/>
    </location>
</feature>
<organism evidence="4 5">
    <name type="scientific">Staphylotrichum tortipilum</name>
    <dbReference type="NCBI Taxonomy" id="2831512"/>
    <lineage>
        <taxon>Eukaryota</taxon>
        <taxon>Fungi</taxon>
        <taxon>Dikarya</taxon>
        <taxon>Ascomycota</taxon>
        <taxon>Pezizomycotina</taxon>
        <taxon>Sordariomycetes</taxon>
        <taxon>Sordariomycetidae</taxon>
        <taxon>Sordariales</taxon>
        <taxon>Chaetomiaceae</taxon>
        <taxon>Staphylotrichum</taxon>
    </lineage>
</organism>
<dbReference type="PANTHER" id="PTHR24198:SF165">
    <property type="entry name" value="ANKYRIN REPEAT-CONTAINING PROTEIN-RELATED"/>
    <property type="match status" value="1"/>
</dbReference>
<evidence type="ECO:0000256" key="2">
    <source>
        <dbReference type="ARBA" id="ARBA00023043"/>
    </source>
</evidence>
<dbReference type="Gene3D" id="1.25.40.20">
    <property type="entry name" value="Ankyrin repeat-containing domain"/>
    <property type="match status" value="2"/>
</dbReference>
<gene>
    <name evidence="4" type="ORF">C8A05DRAFT_18328</name>
</gene>
<dbReference type="EMBL" id="MU855818">
    <property type="protein sequence ID" value="KAK3899207.1"/>
    <property type="molecule type" value="Genomic_DNA"/>
</dbReference>
<dbReference type="PROSITE" id="PS50297">
    <property type="entry name" value="ANK_REP_REGION"/>
    <property type="match status" value="2"/>
</dbReference>
<evidence type="ECO:0000313" key="5">
    <source>
        <dbReference type="Proteomes" id="UP001303889"/>
    </source>
</evidence>
<proteinExistence type="predicted"/>
<dbReference type="SUPFAM" id="SSF48403">
    <property type="entry name" value="Ankyrin repeat"/>
    <property type="match status" value="1"/>
</dbReference>